<dbReference type="InterPro" id="IPR027632">
    <property type="entry name" value="Lant_2_A2"/>
</dbReference>
<feature type="compositionally biased region" description="Basic and acidic residues" evidence="1">
    <location>
        <begin position="1"/>
        <end position="24"/>
    </location>
</feature>
<gene>
    <name evidence="2" type="ORF">H9630_06760</name>
</gene>
<reference evidence="2 3" key="1">
    <citation type="submission" date="2020-08" db="EMBL/GenBank/DDBJ databases">
        <title>A Genomic Blueprint of the Chicken Gut Microbiome.</title>
        <authorList>
            <person name="Gilroy R."/>
            <person name="Ravi A."/>
            <person name="Getino M."/>
            <person name="Pursley I."/>
            <person name="Horton D.L."/>
            <person name="Alikhan N.-F."/>
            <person name="Baker D."/>
            <person name="Gharbi K."/>
            <person name="Hall N."/>
            <person name="Watson M."/>
            <person name="Adriaenssens E.M."/>
            <person name="Foster-Nyarko E."/>
            <person name="Jarju S."/>
            <person name="Secka A."/>
            <person name="Antonio M."/>
            <person name="Oren A."/>
            <person name="Chaudhuri R."/>
            <person name="La Ragione R.M."/>
            <person name="Hildebrand F."/>
            <person name="Pallen M.J."/>
        </authorList>
    </citation>
    <scope>NUCLEOTIDE SEQUENCE [LARGE SCALE GENOMIC DNA]</scope>
    <source>
        <strain evidence="2 3">Sa1BUA13</strain>
    </source>
</reference>
<dbReference type="EMBL" id="JACSPU010000002">
    <property type="protein sequence ID" value="MBD8014517.1"/>
    <property type="molecule type" value="Genomic_DNA"/>
</dbReference>
<sequence>MTSMSRKEKINALKNPEIRNHEIENPVGKTMNELSSDELAGIQGASDVNAETTPLCIAASIGATIIFSMRNC</sequence>
<comment type="caution">
    <text evidence="2">The sequence shown here is derived from an EMBL/GenBank/DDBJ whole genome shotgun (WGS) entry which is preliminary data.</text>
</comment>
<keyword evidence="3" id="KW-1185">Reference proteome</keyword>
<evidence type="ECO:0000313" key="3">
    <source>
        <dbReference type="Proteomes" id="UP000658980"/>
    </source>
</evidence>
<evidence type="ECO:0000313" key="2">
    <source>
        <dbReference type="EMBL" id="MBD8014517.1"/>
    </source>
</evidence>
<accession>A0ABR8WBZ2</accession>
<proteinExistence type="predicted"/>
<dbReference type="Pfam" id="PF16934">
    <property type="entry name" value="Mersacidin"/>
    <property type="match status" value="1"/>
</dbReference>
<protein>
    <submittedName>
        <fullName evidence="2">Type 2 lantibiotic</fullName>
    </submittedName>
</protein>
<feature type="region of interest" description="Disordered" evidence="1">
    <location>
        <begin position="1"/>
        <end position="27"/>
    </location>
</feature>
<dbReference type="Proteomes" id="UP000658980">
    <property type="component" value="Unassembled WGS sequence"/>
</dbReference>
<evidence type="ECO:0000256" key="1">
    <source>
        <dbReference type="SAM" id="MobiDB-lite"/>
    </source>
</evidence>
<organism evidence="2 3">
    <name type="scientific">Planococcus wigleyi</name>
    <dbReference type="NCBI Taxonomy" id="2762216"/>
    <lineage>
        <taxon>Bacteria</taxon>
        <taxon>Bacillati</taxon>
        <taxon>Bacillota</taxon>
        <taxon>Bacilli</taxon>
        <taxon>Bacillales</taxon>
        <taxon>Caryophanaceae</taxon>
        <taxon>Planococcus</taxon>
    </lineage>
</organism>
<name>A0ABR8WBZ2_9BACL</name>
<dbReference type="NCBIfam" id="TIGR03893">
    <property type="entry name" value="lant_SP_1948"/>
    <property type="match status" value="1"/>
</dbReference>